<proteinExistence type="predicted"/>
<dbReference type="EMBL" id="BFAD01000016">
    <property type="protein sequence ID" value="GBE89558.1"/>
    <property type="molecule type" value="Genomic_DNA"/>
</dbReference>
<organism evidence="3 4">
    <name type="scientific">Sparassis crispa</name>
    <dbReference type="NCBI Taxonomy" id="139825"/>
    <lineage>
        <taxon>Eukaryota</taxon>
        <taxon>Fungi</taxon>
        <taxon>Dikarya</taxon>
        <taxon>Basidiomycota</taxon>
        <taxon>Agaricomycotina</taxon>
        <taxon>Agaricomycetes</taxon>
        <taxon>Polyporales</taxon>
        <taxon>Sparassidaceae</taxon>
        <taxon>Sparassis</taxon>
    </lineage>
</organism>
<reference evidence="3 4" key="1">
    <citation type="journal article" date="2018" name="Sci. Rep.">
        <title>Genome sequence of the cauliflower mushroom Sparassis crispa (Hanabiratake) and its association with beneficial usage.</title>
        <authorList>
            <person name="Kiyama R."/>
            <person name="Furutani Y."/>
            <person name="Kawaguchi K."/>
            <person name="Nakanishi T."/>
        </authorList>
    </citation>
    <scope>NUCLEOTIDE SEQUENCE [LARGE SCALE GENOMIC DNA]</scope>
</reference>
<dbReference type="AlphaFoldDB" id="A0A401H548"/>
<dbReference type="Proteomes" id="UP000287166">
    <property type="component" value="Unassembled WGS sequence"/>
</dbReference>
<evidence type="ECO:0000259" key="2">
    <source>
        <dbReference type="PROSITE" id="PS50097"/>
    </source>
</evidence>
<dbReference type="CDD" id="cd18186">
    <property type="entry name" value="BTB_POZ_ZBTB_KLHL-like"/>
    <property type="match status" value="1"/>
</dbReference>
<evidence type="ECO:0000313" key="3">
    <source>
        <dbReference type="EMBL" id="GBE89558.1"/>
    </source>
</evidence>
<dbReference type="SUPFAM" id="SSF54695">
    <property type="entry name" value="POZ domain"/>
    <property type="match status" value="1"/>
</dbReference>
<sequence>MLAYGNHPFQKPSADLVVASADDIAFRVHKNILAEASSVFEHMFGSPQPQHDSSDAVRGDEVFDGLPVVHLTEHSTTLENLFRLCYPVRDPIITSLEAVRDTLVAATKYDMEEATELLVARLKEFAGAKPLQVYAIAYRHESEEVALAAAKGVYVHGLCSRYSPEMEDISAGAYNRLLLYCRAMKKGKTYTDYLCQPRRHSDNSANSSVPTTDGAEPDNASTNTLSHPFTMSNADFSNADFILRSSDHVPVDFHVHRIVVEMASPVLTQKIFQAVSAHHTATDRSDADLPVAVLEEKGGTISILLQLFYPNFLEPDLEDVQELVTLLAAAQKYRINKAVQLLSARLLAQNAEPMKVYLIACQFGLTALAKEGAKRILRLDDDDLEIYHAEMEDISAGQYYRLIQYHRVHREVVDRYTSDGQWISVEWRTRLRKQCTTRSINNGQGQSLPCWCTPYFRCLRDQKIGDVKAHDPFHLSIDVTTGAVESAFKRLTVSDACGGCRSSDAVLLMLQFSHYLTQQFSSAVSMTELEWT</sequence>
<dbReference type="InterPro" id="IPR000210">
    <property type="entry name" value="BTB/POZ_dom"/>
</dbReference>
<dbReference type="STRING" id="139825.A0A401H548"/>
<evidence type="ECO:0000313" key="4">
    <source>
        <dbReference type="Proteomes" id="UP000287166"/>
    </source>
</evidence>
<dbReference type="PROSITE" id="PS50097">
    <property type="entry name" value="BTB"/>
    <property type="match status" value="1"/>
</dbReference>
<evidence type="ECO:0000256" key="1">
    <source>
        <dbReference type="SAM" id="MobiDB-lite"/>
    </source>
</evidence>
<accession>A0A401H548</accession>
<feature type="region of interest" description="Disordered" evidence="1">
    <location>
        <begin position="196"/>
        <end position="227"/>
    </location>
</feature>
<protein>
    <recommendedName>
        <fullName evidence="2">BTB domain-containing protein</fullName>
    </recommendedName>
</protein>
<keyword evidence="4" id="KW-1185">Reference proteome</keyword>
<dbReference type="InterPro" id="IPR011333">
    <property type="entry name" value="SKP1/BTB/POZ_sf"/>
</dbReference>
<name>A0A401H548_9APHY</name>
<dbReference type="OrthoDB" id="3164835at2759"/>
<comment type="caution">
    <text evidence="3">The sequence shown here is derived from an EMBL/GenBank/DDBJ whole genome shotgun (WGS) entry which is preliminary data.</text>
</comment>
<dbReference type="Pfam" id="PF00651">
    <property type="entry name" value="BTB"/>
    <property type="match status" value="1"/>
</dbReference>
<dbReference type="GeneID" id="38786475"/>
<dbReference type="Gene3D" id="3.30.710.10">
    <property type="entry name" value="Potassium Channel Kv1.1, Chain A"/>
    <property type="match status" value="2"/>
</dbReference>
<dbReference type="RefSeq" id="XP_027620471.1">
    <property type="nucleotide sequence ID" value="XM_027764670.1"/>
</dbReference>
<dbReference type="SMART" id="SM00225">
    <property type="entry name" value="BTB"/>
    <property type="match status" value="2"/>
</dbReference>
<gene>
    <name evidence="3" type="ORF">SCP_1602200</name>
</gene>
<feature type="domain" description="BTB" evidence="2">
    <location>
        <begin position="14"/>
        <end position="86"/>
    </location>
</feature>
<dbReference type="InParanoid" id="A0A401H548"/>